<reference evidence="3" key="2">
    <citation type="submission" date="2021-04" db="EMBL/GenBank/DDBJ databases">
        <authorList>
            <person name="Gilroy R."/>
        </authorList>
    </citation>
    <scope>NUCLEOTIDE SEQUENCE</scope>
    <source>
        <strain evidence="3">F6-686</strain>
    </source>
</reference>
<feature type="signal peptide" evidence="1">
    <location>
        <begin position="1"/>
        <end position="21"/>
    </location>
</feature>
<feature type="domain" description="S-layer protein C-terminal" evidence="2">
    <location>
        <begin position="34"/>
        <end position="92"/>
    </location>
</feature>
<gene>
    <name evidence="3" type="ORF">H9806_00590</name>
</gene>
<accession>A0A9E2KQG0</accession>
<dbReference type="Pfam" id="PF03217">
    <property type="entry name" value="SlpA"/>
    <property type="match status" value="1"/>
</dbReference>
<evidence type="ECO:0000259" key="2">
    <source>
        <dbReference type="Pfam" id="PF03217"/>
    </source>
</evidence>
<reference evidence="3" key="1">
    <citation type="journal article" date="2021" name="PeerJ">
        <title>Extensive microbial diversity within the chicken gut microbiome revealed by metagenomics and culture.</title>
        <authorList>
            <person name="Gilroy R."/>
            <person name="Ravi A."/>
            <person name="Getino M."/>
            <person name="Pursley I."/>
            <person name="Horton D.L."/>
            <person name="Alikhan N.F."/>
            <person name="Baker D."/>
            <person name="Gharbi K."/>
            <person name="Hall N."/>
            <person name="Watson M."/>
            <person name="Adriaenssens E.M."/>
            <person name="Foster-Nyarko E."/>
            <person name="Jarju S."/>
            <person name="Secka A."/>
            <person name="Antonio M."/>
            <person name="Oren A."/>
            <person name="Chaudhuri R.R."/>
            <person name="La Ragione R."/>
            <person name="Hildebrand F."/>
            <person name="Pallen M.J."/>
        </authorList>
    </citation>
    <scope>NUCLEOTIDE SEQUENCE</scope>
    <source>
        <strain evidence="3">F6-686</strain>
    </source>
</reference>
<name>A0A9E2KQG0_9LACO</name>
<evidence type="ECO:0000256" key="1">
    <source>
        <dbReference type="SAM" id="SignalP"/>
    </source>
</evidence>
<keyword evidence="1" id="KW-0732">Signal</keyword>
<feature type="chain" id="PRO_5038540556" evidence="1">
    <location>
        <begin position="22"/>
        <end position="316"/>
    </location>
</feature>
<dbReference type="AlphaFoldDB" id="A0A9E2KQG0"/>
<comment type="caution">
    <text evidence="3">The sequence shown here is derived from an EMBL/GenBank/DDBJ whole genome shotgun (WGS) entry which is preliminary data.</text>
</comment>
<proteinExistence type="predicted"/>
<evidence type="ECO:0000313" key="4">
    <source>
        <dbReference type="Proteomes" id="UP000823844"/>
    </source>
</evidence>
<dbReference type="Proteomes" id="UP000823844">
    <property type="component" value="Unassembled WGS sequence"/>
</dbReference>
<dbReference type="InterPro" id="IPR024968">
    <property type="entry name" value="SlpA_C_lactobacillus"/>
</dbReference>
<dbReference type="EMBL" id="JAHLFT010000010">
    <property type="protein sequence ID" value="MBU3827670.1"/>
    <property type="molecule type" value="Genomic_DNA"/>
</dbReference>
<organism evidence="3 4">
    <name type="scientific">Candidatus Lactobacillus pullistercoris</name>
    <dbReference type="NCBI Taxonomy" id="2838636"/>
    <lineage>
        <taxon>Bacteria</taxon>
        <taxon>Bacillati</taxon>
        <taxon>Bacillota</taxon>
        <taxon>Bacilli</taxon>
        <taxon>Lactobacillales</taxon>
        <taxon>Lactobacillaceae</taxon>
        <taxon>Lactobacillus</taxon>
    </lineage>
</organism>
<evidence type="ECO:0000313" key="3">
    <source>
        <dbReference type="EMBL" id="MBU3827670.1"/>
    </source>
</evidence>
<protein>
    <submittedName>
        <fullName evidence="3">SLAP domain-containing protein</fullName>
    </submittedName>
</protein>
<sequence>MKLKKNLLVSVAAVALLSAGAGIVSQESNTQVVEAKTVSKKLTHNAAVYNSKGKRTHAKTLKKGKKVRVYGTKKIKGKKYYRIGKNKYVKIANFAKPKKKASHKKQVTGLQAAINKNSFQNPIVSWHADLDEKKESEKTAEVKAIRDTTVRDGRTGSVVKTFKAGTTFWVTSIFSSKDEIVSELMTVDVVNPLFFKAGDLEFTGYKPNNDPKIKKMNAEIKALKKDGDAIDIYPNDLNEPIYEYDETYNLRGKAIPFKDSDSNYEECQQMANYLDQIVPVKINGEYYYCFSIDDVNYVIKANNVKLEADTMDDDDE</sequence>